<evidence type="ECO:0000256" key="13">
    <source>
        <dbReference type="ARBA" id="ARBA00023136"/>
    </source>
</evidence>
<evidence type="ECO:0000256" key="5">
    <source>
        <dbReference type="ARBA" id="ARBA00022617"/>
    </source>
</evidence>
<comment type="pathway">
    <text evidence="16">Nitrogen metabolism; nitrate reduction (denitrification); dinitrogen from nitrate: step 3/4.</text>
</comment>
<dbReference type="GO" id="GO:0016966">
    <property type="term" value="F:nitric oxide reductase activity"/>
    <property type="evidence" value="ECO:0007669"/>
    <property type="project" value="UniProtKB-EC"/>
</dbReference>
<feature type="transmembrane region" description="Helical" evidence="22">
    <location>
        <begin position="86"/>
        <end position="108"/>
    </location>
</feature>
<keyword evidence="5" id="KW-0349">Heme</keyword>
<dbReference type="KEGG" id="sedi:EBB79_11140"/>
<comment type="similarity">
    <text evidence="2">Belongs to the heme-copper respiratory oxidase family.</text>
</comment>
<dbReference type="InterPro" id="IPR023616">
    <property type="entry name" value="Cyt_c_oxase-like_su1_dom"/>
</dbReference>
<dbReference type="RefSeq" id="WP_127748939.1">
    <property type="nucleotide sequence ID" value="NZ_CP033219.1"/>
</dbReference>
<keyword evidence="8" id="KW-0479">Metal-binding</keyword>
<evidence type="ECO:0000256" key="8">
    <source>
        <dbReference type="ARBA" id="ARBA00022723"/>
    </source>
</evidence>
<dbReference type="EC" id="1.7.2.5" evidence="18"/>
<feature type="transmembrane region" description="Helical" evidence="22">
    <location>
        <begin position="294"/>
        <end position="315"/>
    </location>
</feature>
<evidence type="ECO:0000256" key="16">
    <source>
        <dbReference type="ARBA" id="ARBA00060527"/>
    </source>
</evidence>
<protein>
    <recommendedName>
        <fullName evidence="19">Nitric oxide reductase subunit B</fullName>
        <ecNumber evidence="18">1.7.2.5</ecNumber>
    </recommendedName>
    <alternativeName>
        <fullName evidence="20">NOR large subunit</fullName>
    </alternativeName>
    <alternativeName>
        <fullName evidence="21">Nitric oxide reductase cytochrome b subunit</fullName>
    </alternativeName>
</protein>
<keyword evidence="4" id="KW-1003">Cell membrane</keyword>
<proteinExistence type="inferred from homology"/>
<comment type="subunit">
    <text evidence="17">Heterodimer of cytochromes b (large subunit) and c (small subunit).</text>
</comment>
<feature type="transmembrane region" description="Helical" evidence="22">
    <location>
        <begin position="367"/>
        <end position="393"/>
    </location>
</feature>
<evidence type="ECO:0000256" key="6">
    <source>
        <dbReference type="ARBA" id="ARBA00022660"/>
    </source>
</evidence>
<reference evidence="24 25" key="1">
    <citation type="submission" date="2018-10" db="EMBL/GenBank/DDBJ databases">
        <title>Parasedimentitalea marina sp. nov., a psychrophilic bacterium isolated from deep seawater of the New Britain Trench.</title>
        <authorList>
            <person name="Cao J."/>
        </authorList>
    </citation>
    <scope>NUCLEOTIDE SEQUENCE [LARGE SCALE GENOMIC DNA]</scope>
    <source>
        <strain evidence="24 25">W43</strain>
    </source>
</reference>
<keyword evidence="9" id="KW-0249">Electron transport</keyword>
<dbReference type="Proteomes" id="UP000283063">
    <property type="component" value="Chromosome"/>
</dbReference>
<evidence type="ECO:0000256" key="4">
    <source>
        <dbReference type="ARBA" id="ARBA00022475"/>
    </source>
</evidence>
<dbReference type="GO" id="GO:0022904">
    <property type="term" value="P:respiratory electron transport chain"/>
    <property type="evidence" value="ECO:0007669"/>
    <property type="project" value="TreeGrafter"/>
</dbReference>
<gene>
    <name evidence="24" type="ORF">EBB79_11140</name>
</gene>
<dbReference type="Gene3D" id="1.20.210.10">
    <property type="entry name" value="Cytochrome c oxidase-like, subunit I domain"/>
    <property type="match status" value="1"/>
</dbReference>
<evidence type="ECO:0000256" key="17">
    <source>
        <dbReference type="ARBA" id="ARBA00062246"/>
    </source>
</evidence>
<evidence type="ECO:0000256" key="12">
    <source>
        <dbReference type="ARBA" id="ARBA00023004"/>
    </source>
</evidence>
<keyword evidence="13 22" id="KW-0472">Membrane</keyword>
<dbReference type="GO" id="GO:0005886">
    <property type="term" value="C:plasma membrane"/>
    <property type="evidence" value="ECO:0007669"/>
    <property type="project" value="UniProtKB-SubCell"/>
</dbReference>
<dbReference type="GO" id="GO:0046872">
    <property type="term" value="F:metal ion binding"/>
    <property type="evidence" value="ECO:0007669"/>
    <property type="project" value="UniProtKB-KW"/>
</dbReference>
<evidence type="ECO:0000256" key="9">
    <source>
        <dbReference type="ARBA" id="ARBA00022982"/>
    </source>
</evidence>
<dbReference type="AlphaFoldDB" id="A0A3T0N2W6"/>
<feature type="transmembrane region" description="Helical" evidence="22">
    <location>
        <begin position="55"/>
        <end position="74"/>
    </location>
</feature>
<comment type="function">
    <text evidence="15">Component of the anaerobic respiratory chain that transforms nitrate to dinitrogen (denitrification). NorB is the catalytic subunit of the enzyme complex. Shows proton pump activity across the membrane in denitrifying bacterial cells. The mononitrogen reduction is probably coupled to electron transport phosphorylation.</text>
</comment>
<dbReference type="InterPro" id="IPR036927">
    <property type="entry name" value="Cyt_c_oxase-like_su1_sf"/>
</dbReference>
<feature type="transmembrane region" description="Helical" evidence="22">
    <location>
        <begin position="413"/>
        <end position="435"/>
    </location>
</feature>
<organism evidence="24 25">
    <name type="scientific">Parasedimentitalea marina</name>
    <dbReference type="NCBI Taxonomy" id="2483033"/>
    <lineage>
        <taxon>Bacteria</taxon>
        <taxon>Pseudomonadati</taxon>
        <taxon>Pseudomonadota</taxon>
        <taxon>Alphaproteobacteria</taxon>
        <taxon>Rhodobacterales</taxon>
        <taxon>Paracoccaceae</taxon>
        <taxon>Parasedimentitalea</taxon>
    </lineage>
</organism>
<keyword evidence="10 22" id="KW-1133">Transmembrane helix</keyword>
<evidence type="ECO:0000256" key="3">
    <source>
        <dbReference type="ARBA" id="ARBA00022448"/>
    </source>
</evidence>
<keyword evidence="25" id="KW-1185">Reference proteome</keyword>
<dbReference type="SUPFAM" id="SSF81442">
    <property type="entry name" value="Cytochrome c oxidase subunit I-like"/>
    <property type="match status" value="1"/>
</dbReference>
<feature type="transmembrane region" description="Helical" evidence="22">
    <location>
        <begin position="255"/>
        <end position="282"/>
    </location>
</feature>
<dbReference type="OrthoDB" id="9767153at2"/>
<dbReference type="PANTHER" id="PTHR10422">
    <property type="entry name" value="CYTOCHROME C OXIDASE SUBUNIT 1"/>
    <property type="match status" value="1"/>
</dbReference>
<feature type="transmembrane region" description="Helical" evidence="22">
    <location>
        <begin position="12"/>
        <end position="35"/>
    </location>
</feature>
<dbReference type="GO" id="GO:0004129">
    <property type="term" value="F:cytochrome-c oxidase activity"/>
    <property type="evidence" value="ECO:0007669"/>
    <property type="project" value="InterPro"/>
</dbReference>
<keyword evidence="6" id="KW-0679">Respiratory chain</keyword>
<keyword evidence="3" id="KW-0813">Transport</keyword>
<evidence type="ECO:0000313" key="25">
    <source>
        <dbReference type="Proteomes" id="UP000283063"/>
    </source>
</evidence>
<feature type="domain" description="Cytochrome oxidase subunit I profile" evidence="23">
    <location>
        <begin position="1"/>
        <end position="460"/>
    </location>
</feature>
<dbReference type="GO" id="GO:0015990">
    <property type="term" value="P:electron transport coupled proton transport"/>
    <property type="evidence" value="ECO:0007669"/>
    <property type="project" value="TreeGrafter"/>
</dbReference>
<keyword evidence="12" id="KW-0408">Iron</keyword>
<evidence type="ECO:0000256" key="7">
    <source>
        <dbReference type="ARBA" id="ARBA00022692"/>
    </source>
</evidence>
<name>A0A3T0N2W6_9RHOB</name>
<feature type="transmembrane region" description="Helical" evidence="22">
    <location>
        <begin position="189"/>
        <end position="214"/>
    </location>
</feature>
<dbReference type="GO" id="GO:0020037">
    <property type="term" value="F:heme binding"/>
    <property type="evidence" value="ECO:0007669"/>
    <property type="project" value="InterPro"/>
</dbReference>
<comment type="catalytic activity">
    <reaction evidence="14">
        <text>nitrous oxide + 2 Fe(III)-[cytochrome c] + H2O = 2 nitric oxide + 2 Fe(II)-[cytochrome c] + 2 H(+)</text>
        <dbReference type="Rhea" id="RHEA:30211"/>
        <dbReference type="Rhea" id="RHEA-COMP:10350"/>
        <dbReference type="Rhea" id="RHEA-COMP:14399"/>
        <dbReference type="ChEBI" id="CHEBI:15377"/>
        <dbReference type="ChEBI" id="CHEBI:15378"/>
        <dbReference type="ChEBI" id="CHEBI:16480"/>
        <dbReference type="ChEBI" id="CHEBI:17045"/>
        <dbReference type="ChEBI" id="CHEBI:29033"/>
        <dbReference type="ChEBI" id="CHEBI:29034"/>
        <dbReference type="EC" id="1.7.2.5"/>
    </reaction>
</comment>
<evidence type="ECO:0000256" key="21">
    <source>
        <dbReference type="ARBA" id="ARBA00081069"/>
    </source>
</evidence>
<evidence type="ECO:0000256" key="14">
    <source>
        <dbReference type="ARBA" id="ARBA00052696"/>
    </source>
</evidence>
<keyword evidence="7 22" id="KW-0812">Transmembrane</keyword>
<dbReference type="InterPro" id="IPR000883">
    <property type="entry name" value="Cyt_C_Oxase_1"/>
</dbReference>
<evidence type="ECO:0000256" key="1">
    <source>
        <dbReference type="ARBA" id="ARBA00004651"/>
    </source>
</evidence>
<dbReference type="PANTHER" id="PTHR10422:SF43">
    <property type="entry name" value="NITRIC OXIDE REDUCTASE SUBUNIT B"/>
    <property type="match status" value="1"/>
</dbReference>
<dbReference type="GO" id="GO:0009060">
    <property type="term" value="P:aerobic respiration"/>
    <property type="evidence" value="ECO:0007669"/>
    <property type="project" value="InterPro"/>
</dbReference>
<evidence type="ECO:0000256" key="20">
    <source>
        <dbReference type="ARBA" id="ARBA00080844"/>
    </source>
</evidence>
<evidence type="ECO:0000256" key="11">
    <source>
        <dbReference type="ARBA" id="ARBA00023002"/>
    </source>
</evidence>
<evidence type="ECO:0000259" key="23">
    <source>
        <dbReference type="PROSITE" id="PS50855"/>
    </source>
</evidence>
<dbReference type="Pfam" id="PF00115">
    <property type="entry name" value="COX1"/>
    <property type="match status" value="1"/>
</dbReference>
<feature type="transmembrane region" description="Helical" evidence="22">
    <location>
        <begin position="335"/>
        <end position="355"/>
    </location>
</feature>
<dbReference type="EMBL" id="CP033219">
    <property type="protein sequence ID" value="AZV78376.1"/>
    <property type="molecule type" value="Genomic_DNA"/>
</dbReference>
<evidence type="ECO:0000256" key="2">
    <source>
        <dbReference type="ARBA" id="ARBA00009578"/>
    </source>
</evidence>
<sequence length="460" mass="51811">MKYQSQKVAYAYFLVAMALFAVQVLGGLIAGWIYVSPNFLSELLPFNVVRMLHTNALVVWLLLGFFGAAYYLLPEESEREIYSEKLAYLQLIILVIGTLGAVLTYVFNPFPGNYLLGMQGREFIEQPTWVKLGILVAALIFLFNVSMTVLAGRKTAITNVLLTGLWLLSLLWIFAFINPDNLSLDKMYWWFVIHLWVEATWELVMASILAFLLLKLTGVDREIVEKWLYVIVSTALFSGILGTGHHFYWIGLPGYWQWIGSIFSTLEVIPFFLMMSFAFVMVWKGRRNHPNKAALLWSLGASTVAFFGAGVWGFLHTLHGVNFYSHGTQITAAHGHLAFYGAYVATNLAVMSYAIPHLRGRDPYNQVLNMASFWLMTGGMAFMTFVLTFAGTIQTHMQRVLGENFMEVQEGLSLFYMMRFGSGLAVVIGALLFIYSMMVPRRELLIKGTDAPSQTSVAGE</sequence>
<evidence type="ECO:0000256" key="19">
    <source>
        <dbReference type="ARBA" id="ARBA00068903"/>
    </source>
</evidence>
<dbReference type="PROSITE" id="PS50855">
    <property type="entry name" value="COX1"/>
    <property type="match status" value="1"/>
</dbReference>
<comment type="subcellular location">
    <subcellularLocation>
        <location evidence="1">Cell membrane</location>
        <topology evidence="1">Multi-pass membrane protein</topology>
    </subcellularLocation>
</comment>
<keyword evidence="11" id="KW-0560">Oxidoreductase</keyword>
<feature type="transmembrane region" description="Helical" evidence="22">
    <location>
        <begin position="226"/>
        <end position="249"/>
    </location>
</feature>
<evidence type="ECO:0000256" key="10">
    <source>
        <dbReference type="ARBA" id="ARBA00022989"/>
    </source>
</evidence>
<feature type="transmembrane region" description="Helical" evidence="22">
    <location>
        <begin position="157"/>
        <end position="177"/>
    </location>
</feature>
<dbReference type="FunFam" id="1.20.210.10:FF:000010">
    <property type="entry name" value="Nitric oxide reductase subunit B"/>
    <property type="match status" value="1"/>
</dbReference>
<evidence type="ECO:0000313" key="24">
    <source>
        <dbReference type="EMBL" id="AZV78376.1"/>
    </source>
</evidence>
<evidence type="ECO:0000256" key="22">
    <source>
        <dbReference type="SAM" id="Phobius"/>
    </source>
</evidence>
<feature type="transmembrane region" description="Helical" evidence="22">
    <location>
        <begin position="128"/>
        <end position="150"/>
    </location>
</feature>
<accession>A0A3T0N2W6</accession>
<evidence type="ECO:0000256" key="18">
    <source>
        <dbReference type="ARBA" id="ARBA00066307"/>
    </source>
</evidence>
<evidence type="ECO:0000256" key="15">
    <source>
        <dbReference type="ARBA" id="ARBA00057596"/>
    </source>
</evidence>